<evidence type="ECO:0000313" key="12">
    <source>
        <dbReference type="EMBL" id="MFD2614967.1"/>
    </source>
</evidence>
<keyword evidence="4 9" id="KW-0378">Hydrolase</keyword>
<feature type="region of interest" description="Disordered" evidence="10">
    <location>
        <begin position="478"/>
        <end position="502"/>
    </location>
</feature>
<dbReference type="PRINTS" id="PR00732">
    <property type="entry name" value="GLHYDRLASE4"/>
</dbReference>
<dbReference type="InterPro" id="IPR019802">
    <property type="entry name" value="GlycHydrolase_4_CS"/>
</dbReference>
<dbReference type="PROSITE" id="PS01324">
    <property type="entry name" value="GLYCOSYL_HYDROL_F4"/>
    <property type="match status" value="1"/>
</dbReference>
<evidence type="ECO:0000256" key="10">
    <source>
        <dbReference type="SAM" id="MobiDB-lite"/>
    </source>
</evidence>
<evidence type="ECO:0000313" key="13">
    <source>
        <dbReference type="Proteomes" id="UP001597541"/>
    </source>
</evidence>
<dbReference type="InterPro" id="IPR022616">
    <property type="entry name" value="Glyco_hydro_4_C"/>
</dbReference>
<evidence type="ECO:0000256" key="9">
    <source>
        <dbReference type="RuleBase" id="RU361152"/>
    </source>
</evidence>
<reference evidence="13" key="1">
    <citation type="journal article" date="2019" name="Int. J. Syst. Evol. Microbiol.">
        <title>The Global Catalogue of Microorganisms (GCM) 10K type strain sequencing project: providing services to taxonomists for standard genome sequencing and annotation.</title>
        <authorList>
            <consortium name="The Broad Institute Genomics Platform"/>
            <consortium name="The Broad Institute Genome Sequencing Center for Infectious Disease"/>
            <person name="Wu L."/>
            <person name="Ma J."/>
        </authorList>
    </citation>
    <scope>NUCLEOTIDE SEQUENCE [LARGE SCALE GENOMIC DNA]</scope>
    <source>
        <strain evidence="13">KCTC 3950</strain>
    </source>
</reference>
<keyword evidence="5 9" id="KW-0520">NAD</keyword>
<keyword evidence="6" id="KW-0464">Manganese</keyword>
<dbReference type="PANTHER" id="PTHR32092">
    <property type="entry name" value="6-PHOSPHO-BETA-GLUCOSIDASE-RELATED"/>
    <property type="match status" value="1"/>
</dbReference>
<dbReference type="NCBIfam" id="NF011657">
    <property type="entry name" value="PRK15076.1"/>
    <property type="match status" value="1"/>
</dbReference>
<feature type="domain" description="Glycosyl hydrolase family 4 C-terminal" evidence="11">
    <location>
        <begin position="195"/>
        <end position="413"/>
    </location>
</feature>
<dbReference type="Pfam" id="PF11975">
    <property type="entry name" value="Glyco_hydro_4C"/>
    <property type="match status" value="1"/>
</dbReference>
<evidence type="ECO:0000256" key="5">
    <source>
        <dbReference type="ARBA" id="ARBA00023027"/>
    </source>
</evidence>
<dbReference type="InterPro" id="IPR053715">
    <property type="entry name" value="GH4_Enzyme_sf"/>
</dbReference>
<dbReference type="RefSeq" id="WP_377606392.1">
    <property type="nucleotide sequence ID" value="NZ_JBHUME010000015.1"/>
</dbReference>
<evidence type="ECO:0000256" key="7">
    <source>
        <dbReference type="ARBA" id="ARBA00023277"/>
    </source>
</evidence>
<evidence type="ECO:0000256" key="2">
    <source>
        <dbReference type="ARBA" id="ARBA00010141"/>
    </source>
</evidence>
<keyword evidence="13" id="KW-1185">Reference proteome</keyword>
<keyword evidence="7" id="KW-0119">Carbohydrate metabolism</keyword>
<evidence type="ECO:0000256" key="8">
    <source>
        <dbReference type="ARBA" id="ARBA00023295"/>
    </source>
</evidence>
<name>A0ABW5PLM5_9BACL</name>
<sequence>MSFKVTFIGAGSIGFTRGLLKDLLSVPEFRDIDVAFTDINEHNLDMVTQLCQRDINENGLNIEIQSTLNRRAALEGARYVFVVVRIGGLEAFRTDVDIPLKYGVDQCVGDTLCAGGIMYGQRGIAAMMDICKDIREVAEPNALMLNYANPMAMLTWACNKYGGVRTIGLCHGVQGGHRQIAEALGLEQKEVDIICAGINHQTWYVQVKHKGEDMTGKLLEAFENHPEFSKTEKVRIDMLRRFGYYSTESNGHLSEYLPWYRKRADEIMDWIDLGSWINGETGGYLRVCTEGRNWFETDFPNWMKEPAMEYKPEARGQEHGSYIIEGLETGRVYRGHFNVVNNGVISNLPDDAIIEAPGYVDRNGINMPKVGELPLGCAAVCNVSISVQRLAVEAAIHGDDRLLRQAMLLDPLVGAVCNPKEVWQMADEMLVAQEAWLPQYGEAIAAAKKRLAEGPLVPTRDGYQGAARLKVKTVEEMQQNREEANRNAGEADKAMERPAAAH</sequence>
<dbReference type="PANTHER" id="PTHR32092:SF6">
    <property type="entry name" value="ALPHA-GALACTOSIDASE"/>
    <property type="match status" value="1"/>
</dbReference>
<evidence type="ECO:0000256" key="6">
    <source>
        <dbReference type="ARBA" id="ARBA00023211"/>
    </source>
</evidence>
<comment type="similarity">
    <text evidence="2 9">Belongs to the glycosyl hydrolase 4 family.</text>
</comment>
<comment type="cofactor">
    <cofactor evidence="9">
        <name>NAD(+)</name>
        <dbReference type="ChEBI" id="CHEBI:57540"/>
    </cofactor>
    <text evidence="9">Binds 1 NAD(+) per subunit.</text>
</comment>
<comment type="cofactor">
    <cofactor evidence="1">
        <name>Mn(2+)</name>
        <dbReference type="ChEBI" id="CHEBI:29035"/>
    </cofactor>
</comment>
<dbReference type="SUPFAM" id="SSF51735">
    <property type="entry name" value="NAD(P)-binding Rossmann-fold domains"/>
    <property type="match status" value="1"/>
</dbReference>
<dbReference type="InterPro" id="IPR036291">
    <property type="entry name" value="NAD(P)-bd_dom_sf"/>
</dbReference>
<gene>
    <name evidence="12" type="ORF">ACFSUF_21355</name>
</gene>
<evidence type="ECO:0000256" key="1">
    <source>
        <dbReference type="ARBA" id="ARBA00001936"/>
    </source>
</evidence>
<dbReference type="Gene3D" id="3.90.1820.10">
    <property type="entry name" value="AglA-like glucosidase"/>
    <property type="match status" value="1"/>
</dbReference>
<keyword evidence="8 9" id="KW-0326">Glycosidase</keyword>
<keyword evidence="3" id="KW-0479">Metal-binding</keyword>
<dbReference type="InterPro" id="IPR015955">
    <property type="entry name" value="Lactate_DH/Glyco_Ohase_4_C"/>
</dbReference>
<organism evidence="12 13">
    <name type="scientific">Paenibacillus gansuensis</name>
    <dbReference type="NCBI Taxonomy" id="306542"/>
    <lineage>
        <taxon>Bacteria</taxon>
        <taxon>Bacillati</taxon>
        <taxon>Bacillota</taxon>
        <taxon>Bacilli</taxon>
        <taxon>Bacillales</taxon>
        <taxon>Paenibacillaceae</taxon>
        <taxon>Paenibacillus</taxon>
    </lineage>
</organism>
<dbReference type="EMBL" id="JBHUME010000015">
    <property type="protein sequence ID" value="MFD2614967.1"/>
    <property type="molecule type" value="Genomic_DNA"/>
</dbReference>
<dbReference type="CDD" id="cd05297">
    <property type="entry name" value="GH4_alpha_glucosidase_galactosidase"/>
    <property type="match status" value="1"/>
</dbReference>
<dbReference type="SUPFAM" id="SSF56327">
    <property type="entry name" value="LDH C-terminal domain-like"/>
    <property type="match status" value="1"/>
</dbReference>
<evidence type="ECO:0000256" key="3">
    <source>
        <dbReference type="ARBA" id="ARBA00022723"/>
    </source>
</evidence>
<dbReference type="InterPro" id="IPR001088">
    <property type="entry name" value="Glyco_hydro_4"/>
</dbReference>
<dbReference type="Pfam" id="PF02056">
    <property type="entry name" value="Glyco_hydro_4"/>
    <property type="match status" value="1"/>
</dbReference>
<protein>
    <submittedName>
        <fullName evidence="12">Alpha-glucosidase/alpha-galactosidase</fullName>
    </submittedName>
</protein>
<feature type="compositionally biased region" description="Basic and acidic residues" evidence="10">
    <location>
        <begin position="478"/>
        <end position="496"/>
    </location>
</feature>
<evidence type="ECO:0000259" key="11">
    <source>
        <dbReference type="Pfam" id="PF11975"/>
    </source>
</evidence>
<accession>A0ABW5PLM5</accession>
<dbReference type="Proteomes" id="UP001597541">
    <property type="component" value="Unassembled WGS sequence"/>
</dbReference>
<evidence type="ECO:0000256" key="4">
    <source>
        <dbReference type="ARBA" id="ARBA00022801"/>
    </source>
</evidence>
<proteinExistence type="inferred from homology"/>
<comment type="caution">
    <text evidence="12">The sequence shown here is derived from an EMBL/GenBank/DDBJ whole genome shotgun (WGS) entry which is preliminary data.</text>
</comment>